<reference evidence="2 3" key="1">
    <citation type="submission" date="2020-04" db="EMBL/GenBank/DDBJ databases">
        <title>Novosphingobium sp. TW-4 isolated from soil.</title>
        <authorList>
            <person name="Dahal R.H."/>
            <person name="Chaudhary D.K."/>
        </authorList>
    </citation>
    <scope>NUCLEOTIDE SEQUENCE [LARGE SCALE GENOMIC DNA]</scope>
    <source>
        <strain evidence="2 3">TW-4</strain>
    </source>
</reference>
<protein>
    <submittedName>
        <fullName evidence="2">Twin-arginine translocation pathway signal protein</fullName>
    </submittedName>
</protein>
<feature type="chain" id="PRO_5031480823" evidence="1">
    <location>
        <begin position="23"/>
        <end position="202"/>
    </location>
</feature>
<dbReference type="RefSeq" id="WP_169493364.1">
    <property type="nucleotide sequence ID" value="NZ_JABBGM010000004.1"/>
</dbReference>
<sequence length="202" mass="21778">MRIPLAAAGLMLALAGALPAAAQELSAKAGSPAPQFVPADFAPPARIEGPGFVLVPLGPALVKIDFDAYMSSIEHLQRTFTRSNDWPTAGISDADALKDMETEQARFSARTSFAYSVLTPDGKRERGCVYVYPSPVPGYDALVQLWVTKAEYDAGFDAKLQDWVSAWIAKDWPFRTVAYPGRAIPWATWDTLIASARKGAGS</sequence>
<name>A0A7Y0GAH0_9SPHN</name>
<evidence type="ECO:0000313" key="2">
    <source>
        <dbReference type="EMBL" id="NML94088.1"/>
    </source>
</evidence>
<evidence type="ECO:0000256" key="1">
    <source>
        <dbReference type="SAM" id="SignalP"/>
    </source>
</evidence>
<evidence type="ECO:0000313" key="3">
    <source>
        <dbReference type="Proteomes" id="UP000583556"/>
    </source>
</evidence>
<gene>
    <name evidence="2" type="ORF">HHL27_10480</name>
</gene>
<dbReference type="AlphaFoldDB" id="A0A7Y0GAH0"/>
<accession>A0A7Y0GAH0</accession>
<organism evidence="2 3">
    <name type="scientific">Novosphingobium olei</name>
    <dbReference type="NCBI Taxonomy" id="2728851"/>
    <lineage>
        <taxon>Bacteria</taxon>
        <taxon>Pseudomonadati</taxon>
        <taxon>Pseudomonadota</taxon>
        <taxon>Alphaproteobacteria</taxon>
        <taxon>Sphingomonadales</taxon>
        <taxon>Sphingomonadaceae</taxon>
        <taxon>Novosphingobium</taxon>
    </lineage>
</organism>
<dbReference type="Proteomes" id="UP000583556">
    <property type="component" value="Unassembled WGS sequence"/>
</dbReference>
<proteinExistence type="predicted"/>
<feature type="signal peptide" evidence="1">
    <location>
        <begin position="1"/>
        <end position="22"/>
    </location>
</feature>
<comment type="caution">
    <text evidence="2">The sequence shown here is derived from an EMBL/GenBank/DDBJ whole genome shotgun (WGS) entry which is preliminary data.</text>
</comment>
<keyword evidence="3" id="KW-1185">Reference proteome</keyword>
<dbReference type="EMBL" id="JABBGM010000004">
    <property type="protein sequence ID" value="NML94088.1"/>
    <property type="molecule type" value="Genomic_DNA"/>
</dbReference>
<keyword evidence="1" id="KW-0732">Signal</keyword>